<evidence type="ECO:0000313" key="2">
    <source>
        <dbReference type="Proteomes" id="UP000292082"/>
    </source>
</evidence>
<gene>
    <name evidence="1" type="ORF">BD310DRAFT_724526</name>
</gene>
<proteinExistence type="predicted"/>
<keyword evidence="2" id="KW-1185">Reference proteome</keyword>
<reference evidence="1 2" key="1">
    <citation type="submission" date="2019-01" db="EMBL/GenBank/DDBJ databases">
        <title>Draft genome sequences of three monokaryotic isolates of the white-rot basidiomycete fungus Dichomitus squalens.</title>
        <authorList>
            <consortium name="DOE Joint Genome Institute"/>
            <person name="Lopez S.C."/>
            <person name="Andreopoulos B."/>
            <person name="Pangilinan J."/>
            <person name="Lipzen A."/>
            <person name="Riley R."/>
            <person name="Ahrendt S."/>
            <person name="Ng V."/>
            <person name="Barry K."/>
            <person name="Daum C."/>
            <person name="Grigoriev I.V."/>
            <person name="Hilden K.S."/>
            <person name="Makela M.R."/>
            <person name="de Vries R.P."/>
        </authorList>
    </citation>
    <scope>NUCLEOTIDE SEQUENCE [LARGE SCALE GENOMIC DNA]</scope>
    <source>
        <strain evidence="1 2">CBS 464.89</strain>
    </source>
</reference>
<protein>
    <submittedName>
        <fullName evidence="1">Uncharacterized protein</fullName>
    </submittedName>
</protein>
<organism evidence="1 2">
    <name type="scientific">Dichomitus squalens</name>
    <dbReference type="NCBI Taxonomy" id="114155"/>
    <lineage>
        <taxon>Eukaryota</taxon>
        <taxon>Fungi</taxon>
        <taxon>Dikarya</taxon>
        <taxon>Basidiomycota</taxon>
        <taxon>Agaricomycotina</taxon>
        <taxon>Agaricomycetes</taxon>
        <taxon>Polyporales</taxon>
        <taxon>Polyporaceae</taxon>
        <taxon>Dichomitus</taxon>
    </lineage>
</organism>
<dbReference type="EMBL" id="ML145180">
    <property type="protein sequence ID" value="TBU54814.1"/>
    <property type="molecule type" value="Genomic_DNA"/>
</dbReference>
<sequence>MHVSLNSVRSNLNIGCYFNSYKERAVEWKACEIHGGPAKYWKFLKAESKCQGAPPSNLLPYDYSQRRKYDLNLPYPPLPPDRYVGDSSRLHHAKACLDPWVWDTCNAVLNDVFLGGRFPIPPDDLNEDRRTAMKQAVLFVKSQSPIHTRRVKKPLGRYPSIVLL</sequence>
<name>A0A4Q9PL00_9APHY</name>
<dbReference type="AlphaFoldDB" id="A0A4Q9PL00"/>
<accession>A0A4Q9PL00</accession>
<dbReference type="Proteomes" id="UP000292082">
    <property type="component" value="Unassembled WGS sequence"/>
</dbReference>
<evidence type="ECO:0000313" key="1">
    <source>
        <dbReference type="EMBL" id="TBU54814.1"/>
    </source>
</evidence>